<keyword evidence="2" id="KW-1185">Reference proteome</keyword>
<protein>
    <recommendedName>
        <fullName evidence="3">Cation/H+ exchanger domain-containing protein</fullName>
    </recommendedName>
</protein>
<proteinExistence type="predicted"/>
<dbReference type="OrthoDB" id="371078at2"/>
<name>A0A2C6MH51_9FIRM</name>
<sequence>MTWIIPGSVALGLALGHWVLPEQMAQHLDTVTTTALYLLLFGIGIDLGRQKEVWVRLWHLGWKDG</sequence>
<evidence type="ECO:0000313" key="2">
    <source>
        <dbReference type="Proteomes" id="UP000222564"/>
    </source>
</evidence>
<dbReference type="Pfam" id="PF03956">
    <property type="entry name" value="Lys_export"/>
    <property type="match status" value="1"/>
</dbReference>
<dbReference type="AlphaFoldDB" id="A0A2C6MH51"/>
<reference evidence="1 2" key="1">
    <citation type="submission" date="2013-09" db="EMBL/GenBank/DDBJ databases">
        <title>Biodegradation of hydrocarbons in the deep terrestrial subsurface : characterization of a microbial consortium composed of two Desulfotomaculum species originating from a deep geological formation.</title>
        <authorList>
            <person name="Aullo T."/>
            <person name="Berlendis S."/>
            <person name="Lascourreges J.-F."/>
            <person name="Dessort D."/>
            <person name="Saint-Laurent S."/>
            <person name="Schraauwers B."/>
            <person name="Mas J."/>
            <person name="Magot M."/>
            <person name="Ranchou-Peyruse A."/>
        </authorList>
    </citation>
    <scope>NUCLEOTIDE SEQUENCE [LARGE SCALE GENOMIC DNA]</scope>
    <source>
        <strain evidence="1 2">Bs107</strain>
    </source>
</reference>
<dbReference type="Proteomes" id="UP000222564">
    <property type="component" value="Unassembled WGS sequence"/>
</dbReference>
<accession>A0A2C6MH51</accession>
<evidence type="ECO:0000313" key="1">
    <source>
        <dbReference type="EMBL" id="PHJ39082.1"/>
    </source>
</evidence>
<dbReference type="GO" id="GO:0015661">
    <property type="term" value="F:L-lysine efflux transmembrane transporter activity"/>
    <property type="evidence" value="ECO:0007669"/>
    <property type="project" value="InterPro"/>
</dbReference>
<gene>
    <name evidence="1" type="ORF">P378_05760</name>
</gene>
<evidence type="ECO:0008006" key="3">
    <source>
        <dbReference type="Google" id="ProtNLM"/>
    </source>
</evidence>
<comment type="caution">
    <text evidence="1">The sequence shown here is derived from an EMBL/GenBank/DDBJ whole genome shotgun (WGS) entry which is preliminary data.</text>
</comment>
<dbReference type="InterPro" id="IPR005642">
    <property type="entry name" value="LysO"/>
</dbReference>
<dbReference type="EMBL" id="AWQQ01000037">
    <property type="protein sequence ID" value="PHJ39082.1"/>
    <property type="molecule type" value="Genomic_DNA"/>
</dbReference>
<dbReference type="RefSeq" id="WP_099082542.1">
    <property type="nucleotide sequence ID" value="NZ_AWQQ01000037.1"/>
</dbReference>
<organism evidence="1 2">
    <name type="scientific">Desulforamulus profundi</name>
    <dbReference type="NCBI Taxonomy" id="1383067"/>
    <lineage>
        <taxon>Bacteria</taxon>
        <taxon>Bacillati</taxon>
        <taxon>Bacillota</taxon>
        <taxon>Clostridia</taxon>
        <taxon>Eubacteriales</taxon>
        <taxon>Peptococcaceae</taxon>
        <taxon>Desulforamulus</taxon>
    </lineage>
</organism>